<feature type="transmembrane region" description="Helical" evidence="1">
    <location>
        <begin position="54"/>
        <end position="83"/>
    </location>
</feature>
<proteinExistence type="predicted"/>
<dbReference type="RefSeq" id="WP_103726471.1">
    <property type="nucleotide sequence ID" value="NZ_PQNY01000011.1"/>
</dbReference>
<name>A0A2S4N6M1_9FLAO</name>
<gene>
    <name evidence="3" type="ORF">Q361_11179</name>
</gene>
<keyword evidence="1" id="KW-1133">Transmembrane helix</keyword>
<keyword evidence="1" id="KW-0472">Membrane</keyword>
<dbReference type="OrthoDB" id="1151370at2"/>
<dbReference type="InterPro" id="IPR046714">
    <property type="entry name" value="DUF6787"/>
</dbReference>
<keyword evidence="1" id="KW-0812">Transmembrane</keyword>
<accession>A0A2S4N6M1</accession>
<evidence type="ECO:0000256" key="1">
    <source>
        <dbReference type="SAM" id="Phobius"/>
    </source>
</evidence>
<evidence type="ECO:0000259" key="2">
    <source>
        <dbReference type="Pfam" id="PF20584"/>
    </source>
</evidence>
<reference evidence="3 4" key="1">
    <citation type="submission" date="2018-01" db="EMBL/GenBank/DDBJ databases">
        <title>Genomic Encyclopedia of Type Strains, Phase I: the one thousand microbial genomes (KMG-I) project.</title>
        <authorList>
            <person name="Goeker M."/>
        </authorList>
    </citation>
    <scope>NUCLEOTIDE SEQUENCE [LARGE SCALE GENOMIC DNA]</scope>
    <source>
        <strain evidence="3 4">DSM 17960</strain>
    </source>
</reference>
<dbReference type="AlphaFoldDB" id="A0A2S4N6M1"/>
<dbReference type="Pfam" id="PF20584">
    <property type="entry name" value="DUF6787"/>
    <property type="match status" value="1"/>
</dbReference>
<evidence type="ECO:0000313" key="4">
    <source>
        <dbReference type="Proteomes" id="UP000237056"/>
    </source>
</evidence>
<feature type="domain" description="DUF6787" evidence="2">
    <location>
        <begin position="18"/>
        <end position="97"/>
    </location>
</feature>
<protein>
    <recommendedName>
        <fullName evidence="2">DUF6787 domain-containing protein</fullName>
    </recommendedName>
</protein>
<dbReference type="EMBL" id="PQNY01000011">
    <property type="protein sequence ID" value="POS01368.1"/>
    <property type="molecule type" value="Genomic_DNA"/>
</dbReference>
<organism evidence="3 4">
    <name type="scientific">Flavobacterium croceum DSM 17960</name>
    <dbReference type="NCBI Taxonomy" id="1121886"/>
    <lineage>
        <taxon>Bacteria</taxon>
        <taxon>Pseudomonadati</taxon>
        <taxon>Bacteroidota</taxon>
        <taxon>Flavobacteriia</taxon>
        <taxon>Flavobacteriales</taxon>
        <taxon>Flavobacteriaceae</taxon>
        <taxon>Flavobacterium</taxon>
    </lineage>
</organism>
<dbReference type="Proteomes" id="UP000237056">
    <property type="component" value="Unassembled WGS sequence"/>
</dbReference>
<evidence type="ECO:0000313" key="3">
    <source>
        <dbReference type="EMBL" id="POS01368.1"/>
    </source>
</evidence>
<comment type="caution">
    <text evidence="3">The sequence shown here is derived from an EMBL/GenBank/DDBJ whole genome shotgun (WGS) entry which is preliminary data.</text>
</comment>
<keyword evidence="4" id="KW-1185">Reference proteome</keyword>
<feature type="transmembrane region" description="Helical" evidence="1">
    <location>
        <begin position="12"/>
        <end position="34"/>
    </location>
</feature>
<sequence>MSSLKKKWNITSNFQFVLILIVFAVTGSTSAYIAKPILSFLGINKSDFSAWLYYPLYIILIFPIYQVLLLFFGTIFGQFKFFFEIEKKFLSRVGLGFLFSKKSSK</sequence>